<reference evidence="1 2" key="1">
    <citation type="journal article" date="2017" name="Mol. Biol. Evol.">
        <title>The 4-celled Tetrabaena socialis nuclear genome reveals the essential components for genetic control of cell number at the origin of multicellularity in the volvocine lineage.</title>
        <authorList>
            <person name="Featherston J."/>
            <person name="Arakaki Y."/>
            <person name="Hanschen E.R."/>
            <person name="Ferris P.J."/>
            <person name="Michod R.E."/>
            <person name="Olson B.J.S.C."/>
            <person name="Nozaki H."/>
            <person name="Durand P.M."/>
        </authorList>
    </citation>
    <scope>NUCLEOTIDE SEQUENCE [LARGE SCALE GENOMIC DNA]</scope>
    <source>
        <strain evidence="1 2">NIES-571</strain>
    </source>
</reference>
<organism evidence="1 2">
    <name type="scientific">Tetrabaena socialis</name>
    <dbReference type="NCBI Taxonomy" id="47790"/>
    <lineage>
        <taxon>Eukaryota</taxon>
        <taxon>Viridiplantae</taxon>
        <taxon>Chlorophyta</taxon>
        <taxon>core chlorophytes</taxon>
        <taxon>Chlorophyceae</taxon>
        <taxon>CS clade</taxon>
        <taxon>Chlamydomonadales</taxon>
        <taxon>Tetrabaenaceae</taxon>
        <taxon>Tetrabaena</taxon>
    </lineage>
</organism>
<sequence>MASSLGNVAAGPSLQSATRFWQPACPNPQGPAILLLPVLELLVVRLQRQALLPLLLGWTPAATGGD</sequence>
<proteinExistence type="predicted"/>
<evidence type="ECO:0000313" key="1">
    <source>
        <dbReference type="EMBL" id="PNH03568.1"/>
    </source>
</evidence>
<keyword evidence="2" id="KW-1185">Reference proteome</keyword>
<accession>A0A2J7ZTI6</accession>
<dbReference type="Proteomes" id="UP000236333">
    <property type="component" value="Unassembled WGS sequence"/>
</dbReference>
<name>A0A2J7ZTI6_9CHLO</name>
<protein>
    <submittedName>
        <fullName evidence="1">Uncharacterized protein</fullName>
    </submittedName>
</protein>
<dbReference type="EMBL" id="PGGS01000487">
    <property type="protein sequence ID" value="PNH03568.1"/>
    <property type="molecule type" value="Genomic_DNA"/>
</dbReference>
<gene>
    <name evidence="1" type="ORF">TSOC_010362</name>
</gene>
<comment type="caution">
    <text evidence="1">The sequence shown here is derived from an EMBL/GenBank/DDBJ whole genome shotgun (WGS) entry which is preliminary data.</text>
</comment>
<evidence type="ECO:0000313" key="2">
    <source>
        <dbReference type="Proteomes" id="UP000236333"/>
    </source>
</evidence>
<dbReference type="AlphaFoldDB" id="A0A2J7ZTI6"/>